<proteinExistence type="predicted"/>
<dbReference type="Proteomes" id="UP001485459">
    <property type="component" value="Chromosome"/>
</dbReference>
<dbReference type="RefSeq" id="WP_341834765.1">
    <property type="nucleotide sequence ID" value="NZ_CP149822.1"/>
</dbReference>
<sequence>MQQSEIQQLLDKSFTDFSTFVGELSDHRFIVSPEGKWSAGQQLDHLIRSAKPVNKALNMPRFFLRWFGKPARASRSFEEIRDVYRQVLKNGAVSTRPYVPPVTEIEQRETLLKQFNQQKNKMIGSVGNWQESELDRYQLPHPLLGKLTTREILYFTIYHNYHHLHTLQLREKPEQPWPTQLERVIF</sequence>
<dbReference type="Pfam" id="PF12867">
    <property type="entry name" value="DinB_2"/>
    <property type="match status" value="1"/>
</dbReference>
<accession>A0ABZ2YJA7</accession>
<dbReference type="Gene3D" id="1.20.120.450">
    <property type="entry name" value="dinb family like domain"/>
    <property type="match status" value="1"/>
</dbReference>
<dbReference type="InterPro" id="IPR024775">
    <property type="entry name" value="DinB-like"/>
</dbReference>
<evidence type="ECO:0000259" key="1">
    <source>
        <dbReference type="Pfam" id="PF12867"/>
    </source>
</evidence>
<dbReference type="EMBL" id="CP149822">
    <property type="protein sequence ID" value="WZN39797.1"/>
    <property type="molecule type" value="Genomic_DNA"/>
</dbReference>
<keyword evidence="3" id="KW-1185">Reference proteome</keyword>
<name>A0ABZ2YJA7_9BACT</name>
<dbReference type="SUPFAM" id="SSF109854">
    <property type="entry name" value="DinB/YfiT-like putative metalloenzymes"/>
    <property type="match status" value="1"/>
</dbReference>
<evidence type="ECO:0000313" key="3">
    <source>
        <dbReference type="Proteomes" id="UP001485459"/>
    </source>
</evidence>
<dbReference type="InterPro" id="IPR034660">
    <property type="entry name" value="DinB/YfiT-like"/>
</dbReference>
<reference evidence="3" key="1">
    <citation type="submission" date="2024-03" db="EMBL/GenBank/DDBJ databases">
        <title>Chitinophaga horti sp. nov., isolated from garden soil.</title>
        <authorList>
            <person name="Lee D.S."/>
            <person name="Han D.M."/>
            <person name="Baek J.H."/>
            <person name="Choi D.G."/>
            <person name="Jeon J.H."/>
            <person name="Jeon C.O."/>
        </authorList>
    </citation>
    <scope>NUCLEOTIDE SEQUENCE [LARGE SCALE GENOMIC DNA]</scope>
    <source>
        <strain evidence="3">GPA1</strain>
    </source>
</reference>
<protein>
    <submittedName>
        <fullName evidence="2">DinB family protein</fullName>
    </submittedName>
</protein>
<gene>
    <name evidence="2" type="ORF">WJU16_17605</name>
</gene>
<evidence type="ECO:0000313" key="2">
    <source>
        <dbReference type="EMBL" id="WZN39797.1"/>
    </source>
</evidence>
<organism evidence="2 3">
    <name type="scientific">Chitinophaga pollutisoli</name>
    <dbReference type="NCBI Taxonomy" id="3133966"/>
    <lineage>
        <taxon>Bacteria</taxon>
        <taxon>Pseudomonadati</taxon>
        <taxon>Bacteroidota</taxon>
        <taxon>Chitinophagia</taxon>
        <taxon>Chitinophagales</taxon>
        <taxon>Chitinophagaceae</taxon>
        <taxon>Chitinophaga</taxon>
    </lineage>
</organism>
<feature type="domain" description="DinB-like" evidence="1">
    <location>
        <begin position="10"/>
        <end position="166"/>
    </location>
</feature>